<feature type="repeat" description="ANK" evidence="3">
    <location>
        <begin position="972"/>
        <end position="1004"/>
    </location>
</feature>
<feature type="repeat" description="ANK" evidence="3">
    <location>
        <begin position="725"/>
        <end position="757"/>
    </location>
</feature>
<feature type="repeat" description="ANK" evidence="3">
    <location>
        <begin position="1340"/>
        <end position="1372"/>
    </location>
</feature>
<name>A0A7S4EBV3_9STRA</name>
<dbReference type="InterPro" id="IPR036770">
    <property type="entry name" value="Ankyrin_rpt-contain_sf"/>
</dbReference>
<dbReference type="Gene3D" id="1.20.1050.80">
    <property type="entry name" value="VPS9 domain"/>
    <property type="match status" value="1"/>
</dbReference>
<organism evidence="5">
    <name type="scientific">Pelagomonas calceolata</name>
    <dbReference type="NCBI Taxonomy" id="35677"/>
    <lineage>
        <taxon>Eukaryota</taxon>
        <taxon>Sar</taxon>
        <taxon>Stramenopiles</taxon>
        <taxon>Ochrophyta</taxon>
        <taxon>Pelagophyceae</taxon>
        <taxon>Pelagomonadales</taxon>
        <taxon>Pelagomonadaceae</taxon>
        <taxon>Pelagomonas</taxon>
    </lineage>
</organism>
<feature type="repeat" description="ANK" evidence="3">
    <location>
        <begin position="1105"/>
        <end position="1137"/>
    </location>
</feature>
<evidence type="ECO:0000313" key="5">
    <source>
        <dbReference type="EMBL" id="CAE0702313.1"/>
    </source>
</evidence>
<evidence type="ECO:0000256" key="3">
    <source>
        <dbReference type="PROSITE-ProRule" id="PRU00023"/>
    </source>
</evidence>
<dbReference type="PROSITE" id="PS50088">
    <property type="entry name" value="ANK_REPEAT"/>
    <property type="match status" value="6"/>
</dbReference>
<dbReference type="SUPFAM" id="SSF48403">
    <property type="entry name" value="Ankyrin repeat"/>
    <property type="match status" value="3"/>
</dbReference>
<dbReference type="Pfam" id="PF12796">
    <property type="entry name" value="Ank_2"/>
    <property type="match status" value="6"/>
</dbReference>
<feature type="repeat" description="ANK" evidence="3">
    <location>
        <begin position="939"/>
        <end position="971"/>
    </location>
</feature>
<dbReference type="InterPro" id="IPR037191">
    <property type="entry name" value="VPS9_dom_sf"/>
</dbReference>
<evidence type="ECO:0000259" key="4">
    <source>
        <dbReference type="PROSITE" id="PS51205"/>
    </source>
</evidence>
<keyword evidence="1" id="KW-0677">Repeat</keyword>
<proteinExistence type="predicted"/>
<sequence>MAEGPPWPVVQDNSWQCAKTPTLPFLGFHEHTALRPIGEVTISMPASPFFSLFLADDVKPGERARHDGGQSAVVFGKWSKHGACRERRVQYACDGVAIREAQRCTFVKDDGLILEARCWAAANPGAARAAASQAELGTATGPDDDEWNLCERWVVAETKGYLRASTTVTAWATSEAGRKRWRAWASVLERRTYAAAVWAMASDSLFRSSTAPIGASTGPLSARAPPDRVQQAVLAAPPAVAARRKAEAERAATESAAAVGLGRLQAPWAVASPTAEAAAPRRVVTVRAPGETYDVVVQTKDIGLQFSSVTNGCVVDGVDGYASADPPPSLGSRLVAVDGVRVGGLAFAGAAALLNREARPLRLAFSSPAPDTLADALLASDDTASPERAVAAALDKAKALRKRLDGFGESFSKSDLTEDGQRRFWGTCRGAVRSLREAKLLKPLQRDDGVLKNLREKEEEDEDDEFWERCEAAVERRLMPSCVDALLNLSPGGDDELAVTLGRLRFLRLEHLGVSAPGEADNDIGGEWAVAVEELRATDNAQSVSEVLDRVAQCCRFAAAAAEKVRNKGRRLEAYENVGADDVVPSLTYVAIRANPRRLVTTLWFVETYASSYQLRGERGYAAASLRVAVDFASQQLRSAAPLEGLISDEAFKSGVRAAALVDEACAAAGRGDAKAFRLLLAAGVDVSAPDARCVVSPLIAAIEGQVCVDEALAKVSDVNATLRDGRTALMASAAVGAASVCAALLRKGADASKRDVKGRTAFMVARHRATRVLLSCGPPTDEAVVAAASKADVDVLRALLAKGGNADAADAKGCPALVAACAATAPACVAALLDSDADPNATHEGATALMWCVGLRGRATALNQAACAALLLNRGADRRDALAWCGDCGSSQLRAALETPETASRDGAVVLAAVDSNDGDRIAALLAQNWPADASTKEGDLALHVAADCGHVAAARALLDGGAAVDAPGGDGATALMRATAAAQPDVVALLLNRGAKTSVRDAAGRRASEVVLSTDRKRLLALLASDPVKRPLVLLAARDDADGVRALLTRGADVNERSRCQTREAYHPELWTPLIAACAYDAKDAAKLLLAVPGIELDASNPYGLTALHYAAIRGSASMLLALLAAGAERHARDRAFRTPLDWARRRLALDADVVPGNWAADLADGLAAPVLQFDPAVDDARQLASIGDEKGVVALLLQGVELNGVDNGSTHGATILLAACAAGKLSVVRRLLAHPDVDVNLGDRRGVSPLMQSAASGFDDGVLALLAAGALRDAMCHKGRAAKDYAAARGHVALGALLQADPDAVSIFDVASRGHVLALDGLLRQRPKLLHARRARDRATPLHVAAAAGNLEAVKALLKRKCRVDVVDSNGATPLMHAAAAGAIDVCTRLVKSGADASKRDAAGRTASSWASKKSYGTMMRFLAAMAVS</sequence>
<feature type="domain" description="VPS9" evidence="4">
    <location>
        <begin position="491"/>
        <end position="642"/>
    </location>
</feature>
<accession>A0A7S4EBV3</accession>
<evidence type="ECO:0000256" key="2">
    <source>
        <dbReference type="ARBA" id="ARBA00023043"/>
    </source>
</evidence>
<dbReference type="PROSITE" id="PS50297">
    <property type="entry name" value="ANK_REP_REGION"/>
    <property type="match status" value="6"/>
</dbReference>
<dbReference type="SUPFAM" id="SSF109993">
    <property type="entry name" value="VPS9 domain"/>
    <property type="match status" value="1"/>
</dbReference>
<dbReference type="InterPro" id="IPR003123">
    <property type="entry name" value="VPS9"/>
</dbReference>
<dbReference type="SMART" id="SM00248">
    <property type="entry name" value="ANK"/>
    <property type="match status" value="13"/>
</dbReference>
<dbReference type="InterPro" id="IPR002110">
    <property type="entry name" value="Ankyrin_rpt"/>
</dbReference>
<dbReference type="PANTHER" id="PTHR24198">
    <property type="entry name" value="ANKYRIN REPEAT AND PROTEIN KINASE DOMAIN-CONTAINING PROTEIN"/>
    <property type="match status" value="1"/>
</dbReference>
<dbReference type="PROSITE" id="PS51205">
    <property type="entry name" value="VPS9"/>
    <property type="match status" value="1"/>
</dbReference>
<dbReference type="Pfam" id="PF02204">
    <property type="entry name" value="VPS9"/>
    <property type="match status" value="1"/>
</dbReference>
<dbReference type="PANTHER" id="PTHR24198:SF165">
    <property type="entry name" value="ANKYRIN REPEAT-CONTAINING PROTEIN-RELATED"/>
    <property type="match status" value="1"/>
</dbReference>
<reference evidence="5" key="1">
    <citation type="submission" date="2021-01" db="EMBL/GenBank/DDBJ databases">
        <authorList>
            <person name="Corre E."/>
            <person name="Pelletier E."/>
            <person name="Niang G."/>
            <person name="Scheremetjew M."/>
            <person name="Finn R."/>
            <person name="Kale V."/>
            <person name="Holt S."/>
            <person name="Cochrane G."/>
            <person name="Meng A."/>
            <person name="Brown T."/>
            <person name="Cohen L."/>
        </authorList>
    </citation>
    <scope>NUCLEOTIDE SEQUENCE</scope>
    <source>
        <strain evidence="5">CCMP1756</strain>
    </source>
</reference>
<protein>
    <recommendedName>
        <fullName evidence="4">VPS9 domain-containing protein</fullName>
    </recommendedName>
</protein>
<evidence type="ECO:0000256" key="1">
    <source>
        <dbReference type="ARBA" id="ARBA00022737"/>
    </source>
</evidence>
<dbReference type="EMBL" id="HBIW01020639">
    <property type="protein sequence ID" value="CAE0702313.1"/>
    <property type="molecule type" value="Transcribed_RNA"/>
</dbReference>
<dbReference type="SMART" id="SM00167">
    <property type="entry name" value="VPS9"/>
    <property type="match status" value="1"/>
</dbReference>
<keyword evidence="2 3" id="KW-0040">ANK repeat</keyword>
<feature type="repeat" description="ANK" evidence="3">
    <location>
        <begin position="1373"/>
        <end position="1405"/>
    </location>
</feature>
<dbReference type="Gene3D" id="1.25.40.20">
    <property type="entry name" value="Ankyrin repeat-containing domain"/>
    <property type="match status" value="6"/>
</dbReference>
<gene>
    <name evidence="5" type="ORF">PCAL00307_LOCUS17758</name>
</gene>